<feature type="signal peptide" evidence="1">
    <location>
        <begin position="1"/>
        <end position="17"/>
    </location>
</feature>
<dbReference type="AlphaFoldDB" id="A0A9N8RRL5"/>
<evidence type="ECO:0000313" key="3">
    <source>
        <dbReference type="Proteomes" id="UP000746612"/>
    </source>
</evidence>
<evidence type="ECO:0000313" key="2">
    <source>
        <dbReference type="EMBL" id="CAG2011026.1"/>
    </source>
</evidence>
<accession>A0A9N8RRL5</accession>
<comment type="caution">
    <text evidence="2">The sequence shown here is derived from an EMBL/GenBank/DDBJ whole genome shotgun (WGS) entry which is preliminary data.</text>
</comment>
<keyword evidence="1" id="KW-0732">Signal</keyword>
<feature type="chain" id="PRO_5040443833" evidence="1">
    <location>
        <begin position="18"/>
        <end position="163"/>
    </location>
</feature>
<protein>
    <submittedName>
        <fullName evidence="2">Uncharacterized protein</fullName>
    </submittedName>
</protein>
<proteinExistence type="predicted"/>
<name>A0A9N8RRL5_GIBZA</name>
<organism evidence="2 3">
    <name type="scientific">Gibberella zeae</name>
    <name type="common">Wheat head blight fungus</name>
    <name type="synonym">Fusarium graminearum</name>
    <dbReference type="NCBI Taxonomy" id="5518"/>
    <lineage>
        <taxon>Eukaryota</taxon>
        <taxon>Fungi</taxon>
        <taxon>Dikarya</taxon>
        <taxon>Ascomycota</taxon>
        <taxon>Pezizomycotina</taxon>
        <taxon>Sordariomycetes</taxon>
        <taxon>Hypocreomycetidae</taxon>
        <taxon>Hypocreales</taxon>
        <taxon>Nectriaceae</taxon>
        <taxon>Fusarium</taxon>
    </lineage>
</organism>
<dbReference type="Proteomes" id="UP000746612">
    <property type="component" value="Unassembled WGS sequence"/>
</dbReference>
<reference evidence="2" key="1">
    <citation type="submission" date="2021-03" db="EMBL/GenBank/DDBJ databases">
        <authorList>
            <person name="Alouane T."/>
            <person name="Langin T."/>
            <person name="Bonhomme L."/>
        </authorList>
    </citation>
    <scope>NUCLEOTIDE SEQUENCE</scope>
    <source>
        <strain evidence="2">MDC_Fg202</strain>
    </source>
</reference>
<sequence>MLARTVLLIAFACNAMASPFVVTNPKDLKNDWHSYNYTATRGENEKIHWKFTLEGHNAVPDPGDFSIFCQGVQNGTRCGEHCLQASAFAPCKDRTYEARQWFNGPETIIEVRRTTLPDLGKKVITTGTANITAQTEVGTVHYHIKFGDFQKQFISTFNPPPSA</sequence>
<evidence type="ECO:0000256" key="1">
    <source>
        <dbReference type="SAM" id="SignalP"/>
    </source>
</evidence>
<dbReference type="EMBL" id="CAJPIJ010000264">
    <property type="protein sequence ID" value="CAG2011026.1"/>
    <property type="molecule type" value="Genomic_DNA"/>
</dbReference>
<gene>
    <name evidence="2" type="ORF">MDCFG202_LOCUS601460</name>
</gene>